<protein>
    <submittedName>
        <fullName evidence="1">7557_t:CDS:1</fullName>
    </submittedName>
</protein>
<organism evidence="1 2">
    <name type="scientific">Funneliformis mosseae</name>
    <name type="common">Endomycorrhizal fungus</name>
    <name type="synonym">Glomus mosseae</name>
    <dbReference type="NCBI Taxonomy" id="27381"/>
    <lineage>
        <taxon>Eukaryota</taxon>
        <taxon>Fungi</taxon>
        <taxon>Fungi incertae sedis</taxon>
        <taxon>Mucoromycota</taxon>
        <taxon>Glomeromycotina</taxon>
        <taxon>Glomeromycetes</taxon>
        <taxon>Glomerales</taxon>
        <taxon>Glomeraceae</taxon>
        <taxon>Funneliformis</taxon>
    </lineage>
</organism>
<name>A0A9N9F2Y4_FUNMO</name>
<gene>
    <name evidence="1" type="ORF">FMOSSE_LOCUS4297</name>
</gene>
<proteinExistence type="predicted"/>
<evidence type="ECO:0000313" key="2">
    <source>
        <dbReference type="Proteomes" id="UP000789375"/>
    </source>
</evidence>
<dbReference type="AlphaFoldDB" id="A0A9N9F2Y4"/>
<sequence>MRPATQFIRTKSHKCFFSYPYNMTTFQTGYLGIGPSKISGGFHLRYPASNPIDVARIEATLVGQECLSNIAQDDLKNTKNTFYSQTQCIYQSITPSTGSRVSLTPITSLDLSFEFHLDDDIPPSYSSVSQDSVLDHEMIRYKVKITIFRKRNYLKLQGKNKKISIECQIERYSLPSVLKSTSQVSLHRSETNKQISNPLLDAIRYKATLSSQYIDMNSIMVIPLTLILPNPLMKIKEIDVVIKERQRFKNSDKDTIYFKASNKILEYKLSGDCIELVDENINEYFAEMKMDVPRFESVCRFQAHEGVRPLKYFKVKHILKIKIKFANGDQFVLEEFVWLQRSLSERKIFKGRERGYIN</sequence>
<dbReference type="Gene3D" id="2.60.40.640">
    <property type="match status" value="1"/>
</dbReference>
<keyword evidence="2" id="KW-1185">Reference proteome</keyword>
<reference evidence="1" key="1">
    <citation type="submission" date="2021-06" db="EMBL/GenBank/DDBJ databases">
        <authorList>
            <person name="Kallberg Y."/>
            <person name="Tangrot J."/>
            <person name="Rosling A."/>
        </authorList>
    </citation>
    <scope>NUCLEOTIDE SEQUENCE</scope>
    <source>
        <strain evidence="1">87-6 pot B 2015</strain>
    </source>
</reference>
<accession>A0A9N9F2Y4</accession>
<comment type="caution">
    <text evidence="1">The sequence shown here is derived from an EMBL/GenBank/DDBJ whole genome shotgun (WGS) entry which is preliminary data.</text>
</comment>
<dbReference type="Proteomes" id="UP000789375">
    <property type="component" value="Unassembled WGS sequence"/>
</dbReference>
<dbReference type="InterPro" id="IPR014752">
    <property type="entry name" value="Arrestin-like_C"/>
</dbReference>
<evidence type="ECO:0000313" key="1">
    <source>
        <dbReference type="EMBL" id="CAG8506231.1"/>
    </source>
</evidence>
<dbReference type="EMBL" id="CAJVPP010000714">
    <property type="protein sequence ID" value="CAG8506231.1"/>
    <property type="molecule type" value="Genomic_DNA"/>
</dbReference>